<reference evidence="1" key="2">
    <citation type="submission" date="2015-06" db="UniProtKB">
        <authorList>
            <consortium name="EnsemblPlants"/>
        </authorList>
    </citation>
    <scope>IDENTIFICATION</scope>
</reference>
<evidence type="ECO:0000313" key="2">
    <source>
        <dbReference type="Proteomes" id="UP000008022"/>
    </source>
</evidence>
<accession>A0A0E0QC32</accession>
<organism evidence="1 2">
    <name type="scientific">Oryza rufipogon</name>
    <name type="common">Brownbeard rice</name>
    <name type="synonym">Asian wild rice</name>
    <dbReference type="NCBI Taxonomy" id="4529"/>
    <lineage>
        <taxon>Eukaryota</taxon>
        <taxon>Viridiplantae</taxon>
        <taxon>Streptophyta</taxon>
        <taxon>Embryophyta</taxon>
        <taxon>Tracheophyta</taxon>
        <taxon>Spermatophyta</taxon>
        <taxon>Magnoliopsida</taxon>
        <taxon>Liliopsida</taxon>
        <taxon>Poales</taxon>
        <taxon>Poaceae</taxon>
        <taxon>BOP clade</taxon>
        <taxon>Oryzoideae</taxon>
        <taxon>Oryzeae</taxon>
        <taxon>Oryzinae</taxon>
        <taxon>Oryza</taxon>
    </lineage>
</organism>
<dbReference type="Gramene" id="ORUFI07G25680.1">
    <property type="protein sequence ID" value="ORUFI07G25680.1"/>
    <property type="gene ID" value="ORUFI07G25680"/>
</dbReference>
<protein>
    <submittedName>
        <fullName evidence="1">Uncharacterized protein</fullName>
    </submittedName>
</protein>
<reference evidence="2" key="1">
    <citation type="submission" date="2013-06" db="EMBL/GenBank/DDBJ databases">
        <authorList>
            <person name="Zhao Q."/>
        </authorList>
    </citation>
    <scope>NUCLEOTIDE SEQUENCE</scope>
    <source>
        <strain evidence="2">cv. W1943</strain>
    </source>
</reference>
<proteinExistence type="predicted"/>
<name>A0A0E0QC32_ORYRU</name>
<dbReference type="HOGENOM" id="CLU_184023_0_0_1"/>
<dbReference type="AlphaFoldDB" id="A0A0E0QC32"/>
<dbReference type="STRING" id="4529.A0A0E0QC32"/>
<dbReference type="Proteomes" id="UP000008022">
    <property type="component" value="Unassembled WGS sequence"/>
</dbReference>
<dbReference type="OMA" id="DELYICT"/>
<keyword evidence="2" id="KW-1185">Reference proteome</keyword>
<sequence length="70" mass="8004">MWRRQHALLRCISPLKHPAGWPARGIRCYYATEPEGRKPKTAPLQDIDSENNGLNTLFTTAAQQHNKNFS</sequence>
<dbReference type="EnsemblPlants" id="ORUFI07G25680.1">
    <property type="protein sequence ID" value="ORUFI07G25680.1"/>
    <property type="gene ID" value="ORUFI07G25680"/>
</dbReference>
<evidence type="ECO:0000313" key="1">
    <source>
        <dbReference type="EnsemblPlants" id="ORUFI07G25680.1"/>
    </source>
</evidence>